<dbReference type="GO" id="GO:0042729">
    <property type="term" value="C:DASH complex"/>
    <property type="evidence" value="ECO:0007669"/>
    <property type="project" value="InterPro"/>
</dbReference>
<keyword evidence="14" id="KW-0131">Cell cycle</keyword>
<keyword evidence="10" id="KW-0159">Chromosome partition</keyword>
<feature type="transmembrane region" description="Helical" evidence="18">
    <location>
        <begin position="12"/>
        <end position="37"/>
    </location>
</feature>
<evidence type="ECO:0000256" key="18">
    <source>
        <dbReference type="SAM" id="Phobius"/>
    </source>
</evidence>
<dbReference type="InterPro" id="IPR045339">
    <property type="entry name" value="DUF6534"/>
</dbReference>
<sequence length="449" mass="50034">MAVAGAGVLWTSISLSFILTGTWINLLLYAFELLIGLHYLVRVRGWAKALLGATLLLDTVSTIFVCQIAWVLLLRPEQTSWNVEVSALIISILTALSGINEQLFFAYRLWTINRNRLLLSIVATCILATLVTVLTAIGIDMKHDTSDGGRRSPMTLISTVMTTFTNLVITVALVHKLHRIDFVRFSSSTRSLIRKVMVYAVACGCITAFVDILMTVLAFESAHGFILFFDCAGRVYAHTILLNFILFHNWQLPQDATSENPWRSGGFSLRSGQSLSHLPTLTLSQSTLSAMNSSRQGTVAETMKKPVPGPPFSMESIFNNSEEEFVVAKTRLNPNNHDHVHIILFMSSPPPPSGNILDENPYEDHPNLSLTESQVLWEYAKLAYNLKQVTHKTRRLTAEPDQMLVQRLRSLETKMGLVLTLFKASVWNVINEQPVYGPAETSADATIRQ</sequence>
<keyword evidence="8" id="KW-0493">Microtubule</keyword>
<dbReference type="GO" id="GO:0008608">
    <property type="term" value="P:attachment of spindle microtubules to kinetochore"/>
    <property type="evidence" value="ECO:0007669"/>
    <property type="project" value="InterPro"/>
</dbReference>
<keyword evidence="7" id="KW-0132">Cell division</keyword>
<evidence type="ECO:0000256" key="16">
    <source>
        <dbReference type="ARBA" id="ARBA00044179"/>
    </source>
</evidence>
<keyword evidence="18" id="KW-0812">Transmembrane</keyword>
<evidence type="ECO:0000256" key="10">
    <source>
        <dbReference type="ARBA" id="ARBA00022829"/>
    </source>
</evidence>
<accession>A0A8H5FTT0</accession>
<keyword evidence="15" id="KW-0137">Centromere</keyword>
<dbReference type="Proteomes" id="UP000518752">
    <property type="component" value="Unassembled WGS sequence"/>
</dbReference>
<name>A0A8H5FTT0_9AGAR</name>
<gene>
    <name evidence="20" type="ORF">D9757_012437</name>
</gene>
<dbReference type="PANTHER" id="PTHR28017">
    <property type="entry name" value="DASH COMPLEX SUBUNIT DAD3"/>
    <property type="match status" value="1"/>
</dbReference>
<evidence type="ECO:0000256" key="13">
    <source>
        <dbReference type="ARBA" id="ARBA00023242"/>
    </source>
</evidence>
<keyword evidence="11" id="KW-0995">Kinetochore</keyword>
<dbReference type="GO" id="GO:0051301">
    <property type="term" value="P:cell division"/>
    <property type="evidence" value="ECO:0007669"/>
    <property type="project" value="UniProtKB-KW"/>
</dbReference>
<keyword evidence="12" id="KW-0206">Cytoskeleton</keyword>
<comment type="similarity">
    <text evidence="4">Belongs to the DASH complex DAD3 family.</text>
</comment>
<dbReference type="AlphaFoldDB" id="A0A8H5FTT0"/>
<evidence type="ECO:0000313" key="20">
    <source>
        <dbReference type="EMBL" id="KAF5349465.1"/>
    </source>
</evidence>
<dbReference type="GO" id="GO:0051010">
    <property type="term" value="F:microtubule plus-end binding"/>
    <property type="evidence" value="ECO:0007669"/>
    <property type="project" value="TreeGrafter"/>
</dbReference>
<evidence type="ECO:0000256" key="2">
    <source>
        <dbReference type="ARBA" id="ARBA00004186"/>
    </source>
</evidence>
<dbReference type="GO" id="GO:0072686">
    <property type="term" value="C:mitotic spindle"/>
    <property type="evidence" value="ECO:0007669"/>
    <property type="project" value="InterPro"/>
</dbReference>
<feature type="transmembrane region" description="Helical" evidence="18">
    <location>
        <begin position="85"/>
        <end position="105"/>
    </location>
</feature>
<evidence type="ECO:0000256" key="1">
    <source>
        <dbReference type="ARBA" id="ARBA00004123"/>
    </source>
</evidence>
<feature type="domain" description="DUF6534" evidence="19">
    <location>
        <begin position="163"/>
        <end position="243"/>
    </location>
</feature>
<evidence type="ECO:0000256" key="5">
    <source>
        <dbReference type="ARBA" id="ARBA00022454"/>
    </source>
</evidence>
<keyword evidence="6" id="KW-0963">Cytoplasm</keyword>
<evidence type="ECO:0000313" key="21">
    <source>
        <dbReference type="Proteomes" id="UP000518752"/>
    </source>
</evidence>
<evidence type="ECO:0000256" key="4">
    <source>
        <dbReference type="ARBA" id="ARBA00006277"/>
    </source>
</evidence>
<dbReference type="PANTHER" id="PTHR28017:SF1">
    <property type="entry name" value="DASH COMPLEX SUBUNIT DAD3"/>
    <property type="match status" value="1"/>
</dbReference>
<dbReference type="EMBL" id="JAACJN010000307">
    <property type="protein sequence ID" value="KAF5349465.1"/>
    <property type="molecule type" value="Genomic_DNA"/>
</dbReference>
<evidence type="ECO:0000256" key="17">
    <source>
        <dbReference type="ARBA" id="ARBA00044305"/>
    </source>
</evidence>
<dbReference type="Pfam" id="PF08656">
    <property type="entry name" value="DASH_Dad3"/>
    <property type="match status" value="1"/>
</dbReference>
<reference evidence="20 21" key="1">
    <citation type="journal article" date="2020" name="ISME J.">
        <title>Uncovering the hidden diversity of litter-decomposition mechanisms in mushroom-forming fungi.</title>
        <authorList>
            <person name="Floudas D."/>
            <person name="Bentzer J."/>
            <person name="Ahren D."/>
            <person name="Johansson T."/>
            <person name="Persson P."/>
            <person name="Tunlid A."/>
        </authorList>
    </citation>
    <scope>NUCLEOTIDE SEQUENCE [LARGE SCALE GENOMIC DNA]</scope>
    <source>
        <strain evidence="20 21">CBS 406.79</strain>
    </source>
</reference>
<feature type="transmembrane region" description="Helical" evidence="18">
    <location>
        <begin position="49"/>
        <end position="73"/>
    </location>
</feature>
<evidence type="ECO:0000256" key="8">
    <source>
        <dbReference type="ARBA" id="ARBA00022701"/>
    </source>
</evidence>
<feature type="transmembrane region" description="Helical" evidence="18">
    <location>
        <begin position="117"/>
        <end position="139"/>
    </location>
</feature>
<dbReference type="GO" id="GO:0005874">
    <property type="term" value="C:microtubule"/>
    <property type="evidence" value="ECO:0007669"/>
    <property type="project" value="UniProtKB-KW"/>
</dbReference>
<comment type="caution">
    <text evidence="20">The sequence shown here is derived from an EMBL/GenBank/DDBJ whole genome shotgun (WGS) entry which is preliminary data.</text>
</comment>
<dbReference type="InterPro" id="IPR013965">
    <property type="entry name" value="DASH_Dad3"/>
</dbReference>
<keyword evidence="21" id="KW-1185">Reference proteome</keyword>
<dbReference type="Pfam" id="PF20152">
    <property type="entry name" value="DUF6534"/>
    <property type="match status" value="1"/>
</dbReference>
<proteinExistence type="inferred from homology"/>
<evidence type="ECO:0000256" key="11">
    <source>
        <dbReference type="ARBA" id="ARBA00022838"/>
    </source>
</evidence>
<evidence type="ECO:0000256" key="12">
    <source>
        <dbReference type="ARBA" id="ARBA00023212"/>
    </source>
</evidence>
<keyword evidence="18" id="KW-1133">Transmembrane helix</keyword>
<evidence type="ECO:0000256" key="3">
    <source>
        <dbReference type="ARBA" id="ARBA00004629"/>
    </source>
</evidence>
<evidence type="ECO:0000256" key="15">
    <source>
        <dbReference type="ARBA" id="ARBA00023328"/>
    </source>
</evidence>
<evidence type="ECO:0000259" key="19">
    <source>
        <dbReference type="Pfam" id="PF20152"/>
    </source>
</evidence>
<feature type="transmembrane region" description="Helical" evidence="18">
    <location>
        <begin position="154"/>
        <end position="175"/>
    </location>
</feature>
<feature type="transmembrane region" description="Helical" evidence="18">
    <location>
        <begin position="196"/>
        <end position="219"/>
    </location>
</feature>
<evidence type="ECO:0000256" key="14">
    <source>
        <dbReference type="ARBA" id="ARBA00023306"/>
    </source>
</evidence>
<keyword evidence="5" id="KW-0158">Chromosome</keyword>
<protein>
    <recommendedName>
        <fullName evidence="16">DASH complex subunit DAD3</fullName>
    </recommendedName>
    <alternativeName>
        <fullName evidence="17">Outer kinetochore protein DAD3</fullName>
    </alternativeName>
</protein>
<comment type="subcellular location">
    <subcellularLocation>
        <location evidence="3">Chromosome</location>
        <location evidence="3">Centromere</location>
        <location evidence="3">Kinetochore</location>
    </subcellularLocation>
    <subcellularLocation>
        <location evidence="2">Cytoplasm</location>
        <location evidence="2">Cytoskeleton</location>
        <location evidence="2">Spindle</location>
    </subcellularLocation>
    <subcellularLocation>
        <location evidence="1">Nucleus</location>
    </subcellularLocation>
</comment>
<dbReference type="OrthoDB" id="2443965at2759"/>
<evidence type="ECO:0000256" key="6">
    <source>
        <dbReference type="ARBA" id="ARBA00022490"/>
    </source>
</evidence>
<evidence type="ECO:0000256" key="7">
    <source>
        <dbReference type="ARBA" id="ARBA00022618"/>
    </source>
</evidence>
<organism evidence="20 21">
    <name type="scientific">Collybiopsis confluens</name>
    <dbReference type="NCBI Taxonomy" id="2823264"/>
    <lineage>
        <taxon>Eukaryota</taxon>
        <taxon>Fungi</taxon>
        <taxon>Dikarya</taxon>
        <taxon>Basidiomycota</taxon>
        <taxon>Agaricomycotina</taxon>
        <taxon>Agaricomycetes</taxon>
        <taxon>Agaricomycetidae</taxon>
        <taxon>Agaricales</taxon>
        <taxon>Marasmiineae</taxon>
        <taxon>Omphalotaceae</taxon>
        <taxon>Collybiopsis</taxon>
    </lineage>
</organism>
<keyword evidence="9" id="KW-0498">Mitosis</keyword>
<evidence type="ECO:0000256" key="9">
    <source>
        <dbReference type="ARBA" id="ARBA00022776"/>
    </source>
</evidence>
<keyword evidence="13" id="KW-0539">Nucleus</keyword>
<keyword evidence="18" id="KW-0472">Membrane</keyword>